<feature type="transmembrane region" description="Helical" evidence="2">
    <location>
        <begin position="474"/>
        <end position="493"/>
    </location>
</feature>
<dbReference type="PANTHER" id="PTHR11161:SF0">
    <property type="entry name" value="O-ACYLTRANSFERASE LIKE PROTEIN"/>
    <property type="match status" value="1"/>
</dbReference>
<keyword evidence="2" id="KW-0812">Transmembrane</keyword>
<reference evidence="5" key="1">
    <citation type="submission" date="2016-02" db="EMBL/GenBank/DDBJ databases">
        <title>RNAseq analyses of the midgut from blood- or serum-fed Ixodes ricinus ticks.</title>
        <authorList>
            <person name="Perner J."/>
            <person name="Provaznik J."/>
            <person name="Schrenkova J."/>
            <person name="Urbanova V."/>
            <person name="Ribeiro J.M."/>
            <person name="Kopacek P."/>
        </authorList>
    </citation>
    <scope>NUCLEOTIDE SEQUENCE</scope>
    <source>
        <tissue evidence="5">Gut</tissue>
    </source>
</reference>
<evidence type="ECO:0000259" key="3">
    <source>
        <dbReference type="Pfam" id="PF01757"/>
    </source>
</evidence>
<evidence type="ECO:0000313" key="5">
    <source>
        <dbReference type="EMBL" id="JAP73060.1"/>
    </source>
</evidence>
<accession>A0A131Y3W3</accession>
<feature type="transmembrane region" description="Helical" evidence="2">
    <location>
        <begin position="330"/>
        <end position="349"/>
    </location>
</feature>
<evidence type="ECO:0000259" key="4">
    <source>
        <dbReference type="Pfam" id="PF20146"/>
    </source>
</evidence>
<protein>
    <submittedName>
        <fullName evidence="5">Putative conserved plasma membrane protein</fullName>
    </submittedName>
</protein>
<keyword evidence="2" id="KW-1133">Transmembrane helix</keyword>
<feature type="domain" description="Nose resistant-to-fluoxetine protein N-terminal" evidence="4">
    <location>
        <begin position="1"/>
        <end position="116"/>
    </location>
</feature>
<dbReference type="InterPro" id="IPR006621">
    <property type="entry name" value="Nose-resist-to-fluoxetine_N"/>
</dbReference>
<name>A0A131Y3W3_IXORI</name>
<proteinExistence type="evidence at transcript level"/>
<dbReference type="InterPro" id="IPR052728">
    <property type="entry name" value="O2_lipid_transport_reg"/>
</dbReference>
<dbReference type="AlphaFoldDB" id="A0A131Y3W3"/>
<keyword evidence="2" id="KW-0472">Membrane</keyword>
<feature type="transmembrane region" description="Helical" evidence="2">
    <location>
        <begin position="426"/>
        <end position="446"/>
    </location>
</feature>
<feature type="transmembrane region" description="Helical" evidence="2">
    <location>
        <begin position="399"/>
        <end position="419"/>
    </location>
</feature>
<dbReference type="InterPro" id="IPR002656">
    <property type="entry name" value="Acyl_transf_3_dom"/>
</dbReference>
<feature type="domain" description="Acyltransferase 3" evidence="3">
    <location>
        <begin position="360"/>
        <end position="615"/>
    </location>
</feature>
<dbReference type="Pfam" id="PF20146">
    <property type="entry name" value="NRF"/>
    <property type="match status" value="1"/>
</dbReference>
<sequence length="676" mass="74685">MTDALVKPPAGILGGTFSFLSSFDDCLGVPPANTTDAFLKRAFNISTLAPSYCSFKISVGLPDNDTELHHEPPQGGLMAMLEKQKGELKDVAELLEEFPGFLGLCLPSACTVKSLKAVGKGALFLLRTLGVKPPNVKLGIEVVDCVTKDSLKSHEQSATVLATLIVVGVLMVLVLLGTLADTAFLLLVDRELSSRDLPKLQSFDIMSQNSYVETLRCFSAYRNFRLLMSGRHPSKTLRPLVGILSMSFLWVVIGNTLVLRPYNLSANLKSLREYLNDPMIQFALNSSLAVDAIATALGITITYNIVQLVKRCDGFEKCRALTYIKCTLNAMKYFFAGLLPMYMILLLVINAKFPSAGTGPTWTIESQRYLSQCEGGWMWNVLFINNFFPTKTQCMPHTWFLAFVFQALLFCIAIGFLLVRLPKFALAGLGVVIAACSLTTFLINSANDLGPTALLRQYRPGSRQAYHDSIAVNFYTRGGPFCIGMIVGYILALRPKMRLNRWVAFSGWLIALGAILAITHTPWFWNKEGRHMSPGAGKYAAYDAFHRVLFSAGVSYMAVACAWGSGGVINAFLSWSGWLPISKLCFAVYILNPFLIFYFNGTTRGTIFYTVKLAAEEILWNLLTSLMAAVPIHLLFESPFLRLAEQLTDRDEQDGDTDSDSMGMVLQEKVPPSKYR</sequence>
<feature type="transmembrane region" description="Helical" evidence="2">
    <location>
        <begin position="545"/>
        <end position="565"/>
    </location>
</feature>
<dbReference type="GO" id="GO:0016747">
    <property type="term" value="F:acyltransferase activity, transferring groups other than amino-acyl groups"/>
    <property type="evidence" value="ECO:0007669"/>
    <property type="project" value="InterPro"/>
</dbReference>
<feature type="transmembrane region" description="Helical" evidence="2">
    <location>
        <begin position="577"/>
        <end position="598"/>
    </location>
</feature>
<evidence type="ECO:0000256" key="1">
    <source>
        <dbReference type="SAM" id="MobiDB-lite"/>
    </source>
</evidence>
<feature type="transmembrane region" description="Helical" evidence="2">
    <location>
        <begin position="240"/>
        <end position="262"/>
    </location>
</feature>
<dbReference type="EMBL" id="GEFM01002736">
    <property type="protein sequence ID" value="JAP73060.1"/>
    <property type="molecule type" value="mRNA"/>
</dbReference>
<dbReference type="PANTHER" id="PTHR11161">
    <property type="entry name" value="O-ACYLTRANSFERASE"/>
    <property type="match status" value="1"/>
</dbReference>
<feature type="region of interest" description="Disordered" evidence="1">
    <location>
        <begin position="651"/>
        <end position="676"/>
    </location>
</feature>
<organism evidence="5">
    <name type="scientific">Ixodes ricinus</name>
    <name type="common">Common tick</name>
    <name type="synonym">Acarus ricinus</name>
    <dbReference type="NCBI Taxonomy" id="34613"/>
    <lineage>
        <taxon>Eukaryota</taxon>
        <taxon>Metazoa</taxon>
        <taxon>Ecdysozoa</taxon>
        <taxon>Arthropoda</taxon>
        <taxon>Chelicerata</taxon>
        <taxon>Arachnida</taxon>
        <taxon>Acari</taxon>
        <taxon>Parasitiformes</taxon>
        <taxon>Ixodida</taxon>
        <taxon>Ixodoidea</taxon>
        <taxon>Ixodidae</taxon>
        <taxon>Ixodinae</taxon>
        <taxon>Ixodes</taxon>
    </lineage>
</organism>
<feature type="transmembrane region" description="Helical" evidence="2">
    <location>
        <begin position="505"/>
        <end position="525"/>
    </location>
</feature>
<evidence type="ECO:0000256" key="2">
    <source>
        <dbReference type="SAM" id="Phobius"/>
    </source>
</evidence>
<feature type="transmembrane region" description="Helical" evidence="2">
    <location>
        <begin position="282"/>
        <end position="309"/>
    </location>
</feature>
<feature type="transmembrane region" description="Helical" evidence="2">
    <location>
        <begin position="618"/>
        <end position="636"/>
    </location>
</feature>
<feature type="transmembrane region" description="Helical" evidence="2">
    <location>
        <begin position="160"/>
        <end position="188"/>
    </location>
</feature>
<dbReference type="Pfam" id="PF01757">
    <property type="entry name" value="Acyl_transf_3"/>
    <property type="match status" value="1"/>
</dbReference>